<dbReference type="PROSITE" id="PS00135">
    <property type="entry name" value="TRYPSIN_SER"/>
    <property type="match status" value="1"/>
</dbReference>
<dbReference type="SUPFAM" id="SSF51294">
    <property type="entry name" value="Hedgehog/intein (Hint) domain"/>
    <property type="match status" value="1"/>
</dbReference>
<evidence type="ECO:0000256" key="3">
    <source>
        <dbReference type="SAM" id="SignalP"/>
    </source>
</evidence>
<reference evidence="6" key="1">
    <citation type="journal article" date="2013" name="Nature">
        <title>Pan genome of the phytoplankton Emiliania underpins its global distribution.</title>
        <authorList>
            <person name="Read B.A."/>
            <person name="Kegel J."/>
            <person name="Klute M.J."/>
            <person name="Kuo A."/>
            <person name="Lefebvre S.C."/>
            <person name="Maumus F."/>
            <person name="Mayer C."/>
            <person name="Miller J."/>
            <person name="Monier A."/>
            <person name="Salamov A."/>
            <person name="Young J."/>
            <person name="Aguilar M."/>
            <person name="Claverie J.M."/>
            <person name="Frickenhaus S."/>
            <person name="Gonzalez K."/>
            <person name="Herman E.K."/>
            <person name="Lin Y.C."/>
            <person name="Napier J."/>
            <person name="Ogata H."/>
            <person name="Sarno A.F."/>
            <person name="Shmutz J."/>
            <person name="Schroeder D."/>
            <person name="de Vargas C."/>
            <person name="Verret F."/>
            <person name="von Dassow P."/>
            <person name="Valentin K."/>
            <person name="Van de Peer Y."/>
            <person name="Wheeler G."/>
            <person name="Dacks J.B."/>
            <person name="Delwiche C.F."/>
            <person name="Dyhrman S.T."/>
            <person name="Glockner G."/>
            <person name="John U."/>
            <person name="Richards T."/>
            <person name="Worden A.Z."/>
            <person name="Zhang X."/>
            <person name="Grigoriev I.V."/>
            <person name="Allen A.E."/>
            <person name="Bidle K."/>
            <person name="Borodovsky M."/>
            <person name="Bowler C."/>
            <person name="Brownlee C."/>
            <person name="Cock J.M."/>
            <person name="Elias M."/>
            <person name="Gladyshev V.N."/>
            <person name="Groth M."/>
            <person name="Guda C."/>
            <person name="Hadaegh A."/>
            <person name="Iglesias-Rodriguez M.D."/>
            <person name="Jenkins J."/>
            <person name="Jones B.M."/>
            <person name="Lawson T."/>
            <person name="Leese F."/>
            <person name="Lindquist E."/>
            <person name="Lobanov A."/>
            <person name="Lomsadze A."/>
            <person name="Malik S.B."/>
            <person name="Marsh M.E."/>
            <person name="Mackinder L."/>
            <person name="Mock T."/>
            <person name="Mueller-Roeber B."/>
            <person name="Pagarete A."/>
            <person name="Parker M."/>
            <person name="Probert I."/>
            <person name="Quesneville H."/>
            <person name="Raines C."/>
            <person name="Rensing S.A."/>
            <person name="Riano-Pachon D.M."/>
            <person name="Richier S."/>
            <person name="Rokitta S."/>
            <person name="Shiraiwa Y."/>
            <person name="Soanes D.M."/>
            <person name="van der Giezen M."/>
            <person name="Wahlund T.M."/>
            <person name="Williams B."/>
            <person name="Wilson W."/>
            <person name="Wolfe G."/>
            <person name="Wurch L.L."/>
        </authorList>
    </citation>
    <scope>NUCLEOTIDE SEQUENCE</scope>
</reference>
<dbReference type="STRING" id="2903.R1BM13"/>
<evidence type="ECO:0000259" key="4">
    <source>
        <dbReference type="PROSITE" id="PS50240"/>
    </source>
</evidence>
<evidence type="ECO:0000313" key="6">
    <source>
        <dbReference type="Proteomes" id="UP000013827"/>
    </source>
</evidence>
<feature type="signal peptide" evidence="3">
    <location>
        <begin position="1"/>
        <end position="18"/>
    </location>
</feature>
<evidence type="ECO:0000313" key="5">
    <source>
        <dbReference type="EnsemblProtists" id="EOD10958"/>
    </source>
</evidence>
<keyword evidence="3" id="KW-0732">Signal</keyword>
<evidence type="ECO:0000256" key="1">
    <source>
        <dbReference type="ARBA" id="ARBA00023157"/>
    </source>
</evidence>
<dbReference type="EnsemblProtists" id="EOD10958">
    <property type="protein sequence ID" value="EOD10958"/>
    <property type="gene ID" value="EMIHUDRAFT_215289"/>
</dbReference>
<reference evidence="5" key="2">
    <citation type="submission" date="2024-10" db="UniProtKB">
        <authorList>
            <consortium name="EnsemblProtists"/>
        </authorList>
    </citation>
    <scope>IDENTIFICATION</scope>
</reference>
<dbReference type="Proteomes" id="UP000013827">
    <property type="component" value="Unassembled WGS sequence"/>
</dbReference>
<dbReference type="PaxDb" id="2903-EOD10958"/>
<dbReference type="InterPro" id="IPR001254">
    <property type="entry name" value="Trypsin_dom"/>
</dbReference>
<dbReference type="Pfam" id="PF00089">
    <property type="entry name" value="Trypsin"/>
    <property type="match status" value="1"/>
</dbReference>
<dbReference type="PROSITE" id="PS50240">
    <property type="entry name" value="TRYPSIN_DOM"/>
    <property type="match status" value="1"/>
</dbReference>
<dbReference type="eggNOG" id="ENOG502SFBT">
    <property type="taxonomic scope" value="Eukaryota"/>
</dbReference>
<dbReference type="GO" id="GO:0004252">
    <property type="term" value="F:serine-type endopeptidase activity"/>
    <property type="evidence" value="ECO:0007669"/>
    <property type="project" value="InterPro"/>
</dbReference>
<dbReference type="SMART" id="SM00020">
    <property type="entry name" value="Tryp_SPc"/>
    <property type="match status" value="1"/>
</dbReference>
<dbReference type="HOGENOM" id="CLU_458175_0_0_1"/>
<dbReference type="GO" id="GO:0016540">
    <property type="term" value="P:protein autoprocessing"/>
    <property type="evidence" value="ECO:0007669"/>
    <property type="project" value="InterPro"/>
</dbReference>
<dbReference type="SMART" id="SM00306">
    <property type="entry name" value="HintN"/>
    <property type="match status" value="1"/>
</dbReference>
<name>A0A0D3II73_EMIH1</name>
<keyword evidence="2" id="KW-0378">Hydrolase</keyword>
<dbReference type="PANTHER" id="PTHR46706:SF12">
    <property type="entry name" value="PROTEIN QUA-1-RELATED"/>
    <property type="match status" value="1"/>
</dbReference>
<dbReference type="InterPro" id="IPR052140">
    <property type="entry name" value="Dev_Signal_Hedgehog-like"/>
</dbReference>
<sequence length="596" mass="62912">MRPIYLLLLAALEAASFAAGPNREQCLTTDAGVVGPVVAEECENLNPVACAAQERNECEEVDGERSGRMAEGVDKTREWKIGGEFEWMVMLKSGGTCSGMLVDEEWVLTAAHCVANDEGAPHGTTVHLAHDETGPTPGWSPDLAGTPLDVPTSSVHLPQKARKLRPIALSNNPTTSGISVAGFGADEYHQNAGWNLRTNQARSVNTVGPIVFHSAGYMETHMSSGSHLQADPQTDGSMCGGDSGGAYFITNDCGWPELVGVHTASDSEDCKTGKTNWADNLRHSDFKSWICSTTSNKLAYCTDSGACTPRPDKLEGFAHGTCCTMVVAGINSKMTSCAYCESSDISVSLIGGIKAGDHTGNGCYCETMYVCGAGHSGCSSSCLPGDALVTAIIGEAVPGAVLPISDVPHGAKVLTTGGFSPIYLYGHSDSEAVSPMHRIETDSGHAVELSAQHFIEADDEHILAKDVQAGMRMSLSDSAGALTHVTVSRVMSVMKQGLYSPFTMHGDIVVASRANSSAGIVVSDQSEWFAEGHMPTRFIPALYHALLAPVRALFVLSPAWVGRFHAVTTGIHNALNEAGAWQVVKDAIASGPWWAD</sequence>
<dbReference type="PROSITE" id="PS00134">
    <property type="entry name" value="TRYPSIN_HIS"/>
    <property type="match status" value="1"/>
</dbReference>
<feature type="domain" description="Peptidase S1" evidence="4">
    <location>
        <begin position="69"/>
        <end position="295"/>
    </location>
</feature>
<keyword evidence="2" id="KW-0720">Serine protease</keyword>
<keyword evidence="2" id="KW-0645">Protease</keyword>
<dbReference type="CDD" id="cd00081">
    <property type="entry name" value="Hint"/>
    <property type="match status" value="1"/>
</dbReference>
<dbReference type="OMA" id="METHMSS"/>
<dbReference type="InterPro" id="IPR018114">
    <property type="entry name" value="TRYPSIN_HIS"/>
</dbReference>
<dbReference type="GeneID" id="17257025"/>
<dbReference type="KEGG" id="ehx:EMIHUDRAFT_215289"/>
<dbReference type="InterPro" id="IPR001314">
    <property type="entry name" value="Peptidase_S1A"/>
</dbReference>
<keyword evidence="6" id="KW-1185">Reference proteome</keyword>
<evidence type="ECO:0000256" key="2">
    <source>
        <dbReference type="RuleBase" id="RU363034"/>
    </source>
</evidence>
<dbReference type="PANTHER" id="PTHR46706">
    <property type="entry name" value="PROTEIN QUA-1-RELATED"/>
    <property type="match status" value="1"/>
</dbReference>
<dbReference type="RefSeq" id="XP_005763387.1">
    <property type="nucleotide sequence ID" value="XM_005763330.1"/>
</dbReference>
<accession>A0A0D3II73</accession>
<protein>
    <recommendedName>
        <fullName evidence="4">Peptidase S1 domain-containing protein</fullName>
    </recommendedName>
</protein>
<keyword evidence="1" id="KW-1015">Disulfide bond</keyword>
<dbReference type="AlphaFoldDB" id="A0A0D3II73"/>
<dbReference type="InterPro" id="IPR036844">
    <property type="entry name" value="Hint_dom_sf"/>
</dbReference>
<dbReference type="InterPro" id="IPR043504">
    <property type="entry name" value="Peptidase_S1_PA_chymotrypsin"/>
</dbReference>
<dbReference type="Gene3D" id="2.40.10.10">
    <property type="entry name" value="Trypsin-like serine proteases"/>
    <property type="match status" value="1"/>
</dbReference>
<dbReference type="InterPro" id="IPR001767">
    <property type="entry name" value="Hedgehog_Hint"/>
</dbReference>
<dbReference type="PRINTS" id="PR00722">
    <property type="entry name" value="CHYMOTRYPSIN"/>
</dbReference>
<organism evidence="5 6">
    <name type="scientific">Emiliania huxleyi (strain CCMP1516)</name>
    <dbReference type="NCBI Taxonomy" id="280463"/>
    <lineage>
        <taxon>Eukaryota</taxon>
        <taxon>Haptista</taxon>
        <taxon>Haptophyta</taxon>
        <taxon>Prymnesiophyceae</taxon>
        <taxon>Isochrysidales</taxon>
        <taxon>Noelaerhabdaceae</taxon>
        <taxon>Emiliania</taxon>
    </lineage>
</organism>
<dbReference type="Pfam" id="PF01079">
    <property type="entry name" value="Hint"/>
    <property type="match status" value="1"/>
</dbReference>
<dbReference type="InterPro" id="IPR003587">
    <property type="entry name" value="Hint_dom_N"/>
</dbReference>
<dbReference type="InterPro" id="IPR009003">
    <property type="entry name" value="Peptidase_S1_PA"/>
</dbReference>
<proteinExistence type="predicted"/>
<feature type="chain" id="PRO_5044291082" description="Peptidase S1 domain-containing protein" evidence="3">
    <location>
        <begin position="19"/>
        <end position="596"/>
    </location>
</feature>
<dbReference type="Gene3D" id="2.170.16.10">
    <property type="entry name" value="Hedgehog/Intein (Hint) domain"/>
    <property type="match status" value="1"/>
</dbReference>
<dbReference type="InterPro" id="IPR033116">
    <property type="entry name" value="TRYPSIN_SER"/>
</dbReference>
<dbReference type="SUPFAM" id="SSF50494">
    <property type="entry name" value="Trypsin-like serine proteases"/>
    <property type="match status" value="1"/>
</dbReference>